<evidence type="ECO:0000256" key="1">
    <source>
        <dbReference type="SAM" id="SignalP"/>
    </source>
</evidence>
<dbReference type="EMBL" id="VFQX01000070">
    <property type="protein sequence ID" value="KAF0972229.1"/>
    <property type="molecule type" value="Genomic_DNA"/>
</dbReference>
<keyword evidence="3" id="KW-1185">Reference proteome</keyword>
<sequence>MPFVPQESTVLTFSLLLVVMIISTSNTCAWTTQDLPTPFTTRNCPLLNRTRQIASSFYGLNNSSATTSLFNYTQDMIQNYELYHCDAVFNTQFNDTAIEGIKIFDYTYTIVDVTLSQQTSYCQYILNSRELFAQTLQLFPHFNNATLMKALFIPYLETLMMDQQRNYSIQRTFYTKGFTNKYSVSSNNVLNLQELVNAFNFFLFCNQSNPYFEIFHTQTLPMIASLSEYT</sequence>
<protein>
    <submittedName>
        <fullName evidence="2">Uncharacterized protein</fullName>
    </submittedName>
</protein>
<dbReference type="Proteomes" id="UP000444721">
    <property type="component" value="Unassembled WGS sequence"/>
</dbReference>
<comment type="caution">
    <text evidence="2">The sequence shown here is derived from an EMBL/GenBank/DDBJ whole genome shotgun (WGS) entry which is preliminary data.</text>
</comment>
<accession>A0A6A5BGT5</accession>
<dbReference type="VEuPathDB" id="AmoebaDB:NfTy_062860"/>
<proteinExistence type="predicted"/>
<dbReference type="RefSeq" id="XP_044556944.1">
    <property type="nucleotide sequence ID" value="XM_044713506.1"/>
</dbReference>
<evidence type="ECO:0000313" key="2">
    <source>
        <dbReference type="EMBL" id="KAF0972229.1"/>
    </source>
</evidence>
<dbReference type="AlphaFoldDB" id="A0A6A5BGT5"/>
<dbReference type="VEuPathDB" id="AmoebaDB:FDP41_009537"/>
<dbReference type="GeneID" id="68116753"/>
<feature type="signal peptide" evidence="1">
    <location>
        <begin position="1"/>
        <end position="29"/>
    </location>
</feature>
<evidence type="ECO:0000313" key="3">
    <source>
        <dbReference type="Proteomes" id="UP000444721"/>
    </source>
</evidence>
<name>A0A6A5BGT5_NAEFO</name>
<organism evidence="2 3">
    <name type="scientific">Naegleria fowleri</name>
    <name type="common">Brain eating amoeba</name>
    <dbReference type="NCBI Taxonomy" id="5763"/>
    <lineage>
        <taxon>Eukaryota</taxon>
        <taxon>Discoba</taxon>
        <taxon>Heterolobosea</taxon>
        <taxon>Tetramitia</taxon>
        <taxon>Eutetramitia</taxon>
        <taxon>Vahlkampfiidae</taxon>
        <taxon>Naegleria</taxon>
    </lineage>
</organism>
<keyword evidence="1" id="KW-0732">Signal</keyword>
<reference evidence="2 3" key="1">
    <citation type="journal article" date="2019" name="Sci. Rep.">
        <title>Nanopore sequencing improves the draft genome of the human pathogenic amoeba Naegleria fowleri.</title>
        <authorList>
            <person name="Liechti N."/>
            <person name="Schurch N."/>
            <person name="Bruggmann R."/>
            <person name="Wittwer M."/>
        </authorList>
    </citation>
    <scope>NUCLEOTIDE SEQUENCE [LARGE SCALE GENOMIC DNA]</scope>
    <source>
        <strain evidence="2 3">ATCC 30894</strain>
    </source>
</reference>
<gene>
    <name evidence="2" type="ORF">FDP41_009537</name>
</gene>
<dbReference type="OrthoDB" id="10569204at2759"/>
<dbReference type="VEuPathDB" id="AmoebaDB:NF0120700"/>
<feature type="chain" id="PRO_5025378020" evidence="1">
    <location>
        <begin position="30"/>
        <end position="230"/>
    </location>
</feature>